<dbReference type="EMBL" id="UINC01072249">
    <property type="protein sequence ID" value="SVC07743.1"/>
    <property type="molecule type" value="Genomic_DNA"/>
</dbReference>
<sequence length="68" mass="7690">MKKLLLLLFSILFLSSPSVFAKDISDFEIEGMSIGDSLLDYFSEEEINNASETPYPSSDKYKQISFKA</sequence>
<evidence type="ECO:0000313" key="1">
    <source>
        <dbReference type="EMBL" id="SVC07743.1"/>
    </source>
</evidence>
<name>A0A382J9G9_9ZZZZ</name>
<feature type="non-terminal residue" evidence="1">
    <location>
        <position position="68"/>
    </location>
</feature>
<reference evidence="1" key="1">
    <citation type="submission" date="2018-05" db="EMBL/GenBank/DDBJ databases">
        <authorList>
            <person name="Lanie J.A."/>
            <person name="Ng W.-L."/>
            <person name="Kazmierczak K.M."/>
            <person name="Andrzejewski T.M."/>
            <person name="Davidsen T.M."/>
            <person name="Wayne K.J."/>
            <person name="Tettelin H."/>
            <person name="Glass J.I."/>
            <person name="Rusch D."/>
            <person name="Podicherti R."/>
            <person name="Tsui H.-C.T."/>
            <person name="Winkler M.E."/>
        </authorList>
    </citation>
    <scope>NUCLEOTIDE SEQUENCE</scope>
</reference>
<organism evidence="1">
    <name type="scientific">marine metagenome</name>
    <dbReference type="NCBI Taxonomy" id="408172"/>
    <lineage>
        <taxon>unclassified sequences</taxon>
        <taxon>metagenomes</taxon>
        <taxon>ecological metagenomes</taxon>
    </lineage>
</organism>
<proteinExistence type="predicted"/>
<accession>A0A382J9G9</accession>
<protein>
    <submittedName>
        <fullName evidence="1">Uncharacterized protein</fullName>
    </submittedName>
</protein>
<gene>
    <name evidence="1" type="ORF">METZ01_LOCUS260597</name>
</gene>
<dbReference type="AlphaFoldDB" id="A0A382J9G9"/>